<gene>
    <name evidence="2" type="ORF">PTTG_30147</name>
</gene>
<sequence length="103" mass="11000">PSWGINTGVKGKPSSTFITFSTDTLINITISLTLCNRSTKIIIRMQHFRGIGSLLALLLVTIAVVQSADVYSNNHIPSTTEIHSKYVDGDSGLNGPGHHTGGH</sequence>
<evidence type="ECO:0000313" key="3">
    <source>
        <dbReference type="EnsemblFungi" id="PTTG_30147-t43_1-p1"/>
    </source>
</evidence>
<evidence type="ECO:0000256" key="1">
    <source>
        <dbReference type="SAM" id="Phobius"/>
    </source>
</evidence>
<protein>
    <submittedName>
        <fullName evidence="2 3">Uncharacterized protein</fullName>
    </submittedName>
</protein>
<dbReference type="EnsemblFungi" id="PTTG_30147-t43_1">
    <property type="protein sequence ID" value="PTTG_30147-t43_1-p1"/>
    <property type="gene ID" value="PTTG_30147"/>
</dbReference>
<accession>A0A180G0M6</accession>
<feature type="transmembrane region" description="Helical" evidence="1">
    <location>
        <begin position="48"/>
        <end position="68"/>
    </location>
</feature>
<organism evidence="2">
    <name type="scientific">Puccinia triticina (isolate 1-1 / race 1 (BBBD))</name>
    <name type="common">Brown leaf rust fungus</name>
    <dbReference type="NCBI Taxonomy" id="630390"/>
    <lineage>
        <taxon>Eukaryota</taxon>
        <taxon>Fungi</taxon>
        <taxon>Dikarya</taxon>
        <taxon>Basidiomycota</taxon>
        <taxon>Pucciniomycotina</taxon>
        <taxon>Pucciniomycetes</taxon>
        <taxon>Pucciniales</taxon>
        <taxon>Pucciniaceae</taxon>
        <taxon>Puccinia</taxon>
    </lineage>
</organism>
<evidence type="ECO:0000313" key="2">
    <source>
        <dbReference type="EMBL" id="OAV85989.1"/>
    </source>
</evidence>
<reference evidence="2" key="2">
    <citation type="submission" date="2016-05" db="EMBL/GenBank/DDBJ databases">
        <title>Comparative analysis highlights variable genome content of wheat rusts and divergence of the mating loci.</title>
        <authorList>
            <person name="Cuomo C.A."/>
            <person name="Bakkeren G."/>
            <person name="Szabo L."/>
            <person name="Khalil H."/>
            <person name="Joly D."/>
            <person name="Goldberg J."/>
            <person name="Young S."/>
            <person name="Zeng Q."/>
            <person name="Fellers J."/>
        </authorList>
    </citation>
    <scope>NUCLEOTIDE SEQUENCE [LARGE SCALE GENOMIC DNA]</scope>
    <source>
        <strain evidence="2">1-1 BBBD Race 1</strain>
    </source>
</reference>
<feature type="non-terminal residue" evidence="2">
    <location>
        <position position="1"/>
    </location>
</feature>
<proteinExistence type="predicted"/>
<reference evidence="2" key="1">
    <citation type="submission" date="2009-11" db="EMBL/GenBank/DDBJ databases">
        <authorList>
            <consortium name="The Broad Institute Genome Sequencing Platform"/>
            <person name="Ward D."/>
            <person name="Feldgarden M."/>
            <person name="Earl A."/>
            <person name="Young S.K."/>
            <person name="Zeng Q."/>
            <person name="Koehrsen M."/>
            <person name="Alvarado L."/>
            <person name="Berlin A."/>
            <person name="Bochicchio J."/>
            <person name="Borenstein D."/>
            <person name="Chapman S.B."/>
            <person name="Chen Z."/>
            <person name="Engels R."/>
            <person name="Freedman E."/>
            <person name="Gellesch M."/>
            <person name="Goldberg J."/>
            <person name="Griggs A."/>
            <person name="Gujja S."/>
            <person name="Heilman E."/>
            <person name="Heiman D."/>
            <person name="Hepburn T."/>
            <person name="Howarth C."/>
            <person name="Jen D."/>
            <person name="Larson L."/>
            <person name="Lewis B."/>
            <person name="Mehta T."/>
            <person name="Park D."/>
            <person name="Pearson M."/>
            <person name="Roberts A."/>
            <person name="Saif S."/>
            <person name="Shea T."/>
            <person name="Shenoy N."/>
            <person name="Sisk P."/>
            <person name="Stolte C."/>
            <person name="Sykes S."/>
            <person name="Thomson T."/>
            <person name="Walk T."/>
            <person name="White J."/>
            <person name="Yandava C."/>
            <person name="Izard J."/>
            <person name="Baranova O.V."/>
            <person name="Blanton J.M."/>
            <person name="Tanner A.C."/>
            <person name="Dewhirst F.E."/>
            <person name="Haas B."/>
            <person name="Nusbaum C."/>
            <person name="Birren B."/>
        </authorList>
    </citation>
    <scope>NUCLEOTIDE SEQUENCE [LARGE SCALE GENOMIC DNA]</scope>
    <source>
        <strain evidence="2">1-1 BBBD Race 1</strain>
    </source>
</reference>
<reference evidence="3" key="4">
    <citation type="submission" date="2025-05" db="UniProtKB">
        <authorList>
            <consortium name="EnsemblFungi"/>
        </authorList>
    </citation>
    <scope>IDENTIFICATION</scope>
    <source>
        <strain evidence="3">isolate 1-1 / race 1 (BBBD)</strain>
    </source>
</reference>
<dbReference type="VEuPathDB" id="FungiDB:PTTG_30147"/>
<keyword evidence="1" id="KW-1133">Transmembrane helix</keyword>
<reference evidence="3 4" key="3">
    <citation type="journal article" date="2017" name="G3 (Bethesda)">
        <title>Comparative analysis highlights variable genome content of wheat rusts and divergence of the mating loci.</title>
        <authorList>
            <person name="Cuomo C.A."/>
            <person name="Bakkeren G."/>
            <person name="Khalil H.B."/>
            <person name="Panwar V."/>
            <person name="Joly D."/>
            <person name="Linning R."/>
            <person name="Sakthikumar S."/>
            <person name="Song X."/>
            <person name="Adiconis X."/>
            <person name="Fan L."/>
            <person name="Goldberg J.M."/>
            <person name="Levin J.Z."/>
            <person name="Young S."/>
            <person name="Zeng Q."/>
            <person name="Anikster Y."/>
            <person name="Bruce M."/>
            <person name="Wang M."/>
            <person name="Yin C."/>
            <person name="McCallum B."/>
            <person name="Szabo L.J."/>
            <person name="Hulbert S."/>
            <person name="Chen X."/>
            <person name="Fellers J.P."/>
        </authorList>
    </citation>
    <scope>NUCLEOTIDE SEQUENCE</scope>
    <source>
        <strain evidence="3">isolate 1-1 / race 1 (BBBD)</strain>
        <strain evidence="4">Isolate 1-1 / race 1 (BBBD)</strain>
    </source>
</reference>
<dbReference type="AlphaFoldDB" id="A0A180G0M6"/>
<dbReference type="EMBL" id="ADAS02001996">
    <property type="protein sequence ID" value="OAV85989.1"/>
    <property type="molecule type" value="Genomic_DNA"/>
</dbReference>
<keyword evidence="4" id="KW-1185">Reference proteome</keyword>
<name>A0A180G0M6_PUCT1</name>
<keyword evidence="1" id="KW-0472">Membrane</keyword>
<keyword evidence="1" id="KW-0812">Transmembrane</keyword>
<evidence type="ECO:0000313" key="4">
    <source>
        <dbReference type="Proteomes" id="UP000005240"/>
    </source>
</evidence>
<feature type="transmembrane region" description="Helical" evidence="1">
    <location>
        <begin position="17"/>
        <end position="36"/>
    </location>
</feature>
<dbReference type="Proteomes" id="UP000005240">
    <property type="component" value="Unassembled WGS sequence"/>
</dbReference>